<protein>
    <submittedName>
        <fullName evidence="1">Uncharacterized protein</fullName>
    </submittedName>
</protein>
<evidence type="ECO:0000313" key="2">
    <source>
        <dbReference type="Proteomes" id="UP000006738"/>
    </source>
</evidence>
<name>A3NSZ8_BURP0</name>
<organism evidence="1 2">
    <name type="scientific">Burkholderia pseudomallei (strain 1106a)</name>
    <dbReference type="NCBI Taxonomy" id="357348"/>
    <lineage>
        <taxon>Bacteria</taxon>
        <taxon>Pseudomonadati</taxon>
        <taxon>Pseudomonadota</taxon>
        <taxon>Betaproteobacteria</taxon>
        <taxon>Burkholderiales</taxon>
        <taxon>Burkholderiaceae</taxon>
        <taxon>Burkholderia</taxon>
        <taxon>pseudomallei group</taxon>
    </lineage>
</organism>
<accession>A3NSZ8</accession>
<proteinExistence type="predicted"/>
<dbReference type="EMBL" id="CP000572">
    <property type="protein sequence ID" value="ABN88795.1"/>
    <property type="molecule type" value="Genomic_DNA"/>
</dbReference>
<dbReference type="Proteomes" id="UP000006738">
    <property type="component" value="Chromosome I"/>
</dbReference>
<gene>
    <name evidence="1" type="ordered locus">BURPS1106A_1190</name>
</gene>
<dbReference type="KEGG" id="bpl:BURPS1106A_1190"/>
<evidence type="ECO:0000313" key="1">
    <source>
        <dbReference type="EMBL" id="ABN88795.1"/>
    </source>
</evidence>
<reference evidence="1 2" key="1">
    <citation type="submission" date="2007-02" db="EMBL/GenBank/DDBJ databases">
        <authorList>
            <person name="DeShazer D."/>
            <person name="Woods D.E."/>
            <person name="Nierman W.C."/>
        </authorList>
    </citation>
    <scope>NUCLEOTIDE SEQUENCE [LARGE SCALE GENOMIC DNA]</scope>
    <source>
        <strain evidence="1 2">1106a</strain>
    </source>
</reference>
<sequence length="38" mass="3975">MRAGMGDDPPAILVVHDLGTFAPRCTAASTGPYTRRTA</sequence>
<dbReference type="AlphaFoldDB" id="A3NSZ8"/>
<dbReference type="HOGENOM" id="CLU_3325582_0_0_4"/>